<organism evidence="1">
    <name type="scientific">Anguilla anguilla</name>
    <name type="common">European freshwater eel</name>
    <name type="synonym">Muraena anguilla</name>
    <dbReference type="NCBI Taxonomy" id="7936"/>
    <lineage>
        <taxon>Eukaryota</taxon>
        <taxon>Metazoa</taxon>
        <taxon>Chordata</taxon>
        <taxon>Craniata</taxon>
        <taxon>Vertebrata</taxon>
        <taxon>Euteleostomi</taxon>
        <taxon>Actinopterygii</taxon>
        <taxon>Neopterygii</taxon>
        <taxon>Teleostei</taxon>
        <taxon>Anguilliformes</taxon>
        <taxon>Anguillidae</taxon>
        <taxon>Anguilla</taxon>
    </lineage>
</organism>
<sequence length="28" mass="3075">MECTNNYVQLATVQLALGLEYVTARLGC</sequence>
<dbReference type="AlphaFoldDB" id="A0A0E9RPM3"/>
<evidence type="ECO:0000313" key="1">
    <source>
        <dbReference type="EMBL" id="JAH31064.1"/>
    </source>
</evidence>
<accession>A0A0E9RPM3</accession>
<reference evidence="1" key="2">
    <citation type="journal article" date="2015" name="Fish Shellfish Immunol.">
        <title>Early steps in the European eel (Anguilla anguilla)-Vibrio vulnificus interaction in the gills: Role of the RtxA13 toxin.</title>
        <authorList>
            <person name="Callol A."/>
            <person name="Pajuelo D."/>
            <person name="Ebbesson L."/>
            <person name="Teles M."/>
            <person name="MacKenzie S."/>
            <person name="Amaro C."/>
        </authorList>
    </citation>
    <scope>NUCLEOTIDE SEQUENCE</scope>
</reference>
<proteinExistence type="predicted"/>
<dbReference type="EMBL" id="GBXM01077513">
    <property type="protein sequence ID" value="JAH31064.1"/>
    <property type="molecule type" value="Transcribed_RNA"/>
</dbReference>
<reference evidence="1" key="1">
    <citation type="submission" date="2014-11" db="EMBL/GenBank/DDBJ databases">
        <authorList>
            <person name="Amaro Gonzalez C."/>
        </authorList>
    </citation>
    <scope>NUCLEOTIDE SEQUENCE</scope>
</reference>
<protein>
    <submittedName>
        <fullName evidence="1">Uncharacterized protein</fullName>
    </submittedName>
</protein>
<name>A0A0E9RPM3_ANGAN</name>